<organism evidence="1 2">
    <name type="scientific">Chaenocephalus aceratus</name>
    <name type="common">Blackfin icefish</name>
    <name type="synonym">Chaenichthys aceratus</name>
    <dbReference type="NCBI Taxonomy" id="36190"/>
    <lineage>
        <taxon>Eukaryota</taxon>
        <taxon>Metazoa</taxon>
        <taxon>Chordata</taxon>
        <taxon>Craniata</taxon>
        <taxon>Vertebrata</taxon>
        <taxon>Euteleostomi</taxon>
        <taxon>Actinopterygii</taxon>
        <taxon>Neopterygii</taxon>
        <taxon>Teleostei</taxon>
        <taxon>Neoteleostei</taxon>
        <taxon>Acanthomorphata</taxon>
        <taxon>Eupercaria</taxon>
        <taxon>Perciformes</taxon>
        <taxon>Notothenioidei</taxon>
        <taxon>Channichthyidae</taxon>
        <taxon>Chaenocephalus</taxon>
    </lineage>
</organism>
<sequence length="82" mass="8964">MYSLLDMFISNNLKGSGFPLPSTDPPSDDSSNKNAIIFGQSMVHFTGDSLGERQLRGGGRGMAEWQREKQAQRQTVQASSAE</sequence>
<reference evidence="1" key="1">
    <citation type="submission" date="2022-05" db="EMBL/GenBank/DDBJ databases">
        <title>Chromosome-level genome of Chaenocephalus aceratus.</title>
        <authorList>
            <person name="Park H."/>
        </authorList>
    </citation>
    <scope>NUCLEOTIDE SEQUENCE</scope>
    <source>
        <strain evidence="1">KU_202001</strain>
    </source>
</reference>
<protein>
    <submittedName>
        <fullName evidence="1">Uncharacterized protein</fullName>
    </submittedName>
</protein>
<comment type="caution">
    <text evidence="1">The sequence shown here is derived from an EMBL/GenBank/DDBJ whole genome shotgun (WGS) entry which is preliminary data.</text>
</comment>
<evidence type="ECO:0000313" key="2">
    <source>
        <dbReference type="Proteomes" id="UP001057452"/>
    </source>
</evidence>
<dbReference type="Proteomes" id="UP001057452">
    <property type="component" value="Chromosome 14"/>
</dbReference>
<evidence type="ECO:0000313" key="1">
    <source>
        <dbReference type="EMBL" id="KAI4814610.1"/>
    </source>
</evidence>
<gene>
    <name evidence="1" type="ORF">KUCAC02_003798</name>
</gene>
<accession>A0ACB9WLP6</accession>
<proteinExistence type="predicted"/>
<name>A0ACB9WLP6_CHAAC</name>
<keyword evidence="2" id="KW-1185">Reference proteome</keyword>
<dbReference type="EMBL" id="CM043798">
    <property type="protein sequence ID" value="KAI4814610.1"/>
    <property type="molecule type" value="Genomic_DNA"/>
</dbReference>